<dbReference type="Proteomes" id="UP000548476">
    <property type="component" value="Unassembled WGS sequence"/>
</dbReference>
<keyword evidence="3" id="KW-1185">Reference proteome</keyword>
<dbReference type="PANTHER" id="PTHR35908">
    <property type="entry name" value="HYPOTHETICAL FUSION PROTEIN"/>
    <property type="match status" value="1"/>
</dbReference>
<evidence type="ECO:0000313" key="3">
    <source>
        <dbReference type="Proteomes" id="UP000548476"/>
    </source>
</evidence>
<organism evidence="2 3">
    <name type="scientific">Phytomonospora endophytica</name>
    <dbReference type="NCBI Taxonomy" id="714109"/>
    <lineage>
        <taxon>Bacteria</taxon>
        <taxon>Bacillati</taxon>
        <taxon>Actinomycetota</taxon>
        <taxon>Actinomycetes</taxon>
        <taxon>Micromonosporales</taxon>
        <taxon>Micromonosporaceae</taxon>
        <taxon>Phytomonospora</taxon>
    </lineage>
</organism>
<dbReference type="AlphaFoldDB" id="A0A841FLY7"/>
<dbReference type="SUPFAM" id="SSF54593">
    <property type="entry name" value="Glyoxalase/Bleomycin resistance protein/Dihydroxybiphenyl dioxygenase"/>
    <property type="match status" value="1"/>
</dbReference>
<name>A0A841FLY7_9ACTN</name>
<gene>
    <name evidence="2" type="ORF">HNR73_002047</name>
</gene>
<dbReference type="InterPro" id="IPR029068">
    <property type="entry name" value="Glyas_Bleomycin-R_OHBP_Dase"/>
</dbReference>
<comment type="caution">
    <text evidence="2">The sequence shown here is derived from an EMBL/GenBank/DDBJ whole genome shotgun (WGS) entry which is preliminary data.</text>
</comment>
<evidence type="ECO:0000259" key="1">
    <source>
        <dbReference type="PROSITE" id="PS51819"/>
    </source>
</evidence>
<dbReference type="InterPro" id="IPR037523">
    <property type="entry name" value="VOC_core"/>
</dbReference>
<evidence type="ECO:0000313" key="2">
    <source>
        <dbReference type="EMBL" id="MBB6034197.1"/>
    </source>
</evidence>
<reference evidence="2 3" key="1">
    <citation type="submission" date="2020-08" db="EMBL/GenBank/DDBJ databases">
        <title>Genomic Encyclopedia of Type Strains, Phase IV (KMG-IV): sequencing the most valuable type-strain genomes for metagenomic binning, comparative biology and taxonomic classification.</title>
        <authorList>
            <person name="Goeker M."/>
        </authorList>
    </citation>
    <scope>NUCLEOTIDE SEQUENCE [LARGE SCALE GENOMIC DNA]</scope>
    <source>
        <strain evidence="2 3">YIM 65646</strain>
    </source>
</reference>
<keyword evidence="2" id="KW-0456">Lyase</keyword>
<dbReference type="CDD" id="cd06587">
    <property type="entry name" value="VOC"/>
    <property type="match status" value="1"/>
</dbReference>
<dbReference type="PANTHER" id="PTHR35908:SF1">
    <property type="entry name" value="CONSERVED PROTEIN"/>
    <property type="match status" value="1"/>
</dbReference>
<dbReference type="RefSeq" id="WP_184787082.1">
    <property type="nucleotide sequence ID" value="NZ_BONT01000045.1"/>
</dbReference>
<dbReference type="Pfam" id="PF18029">
    <property type="entry name" value="Glyoxalase_6"/>
    <property type="match status" value="1"/>
</dbReference>
<dbReference type="Gene3D" id="3.10.180.10">
    <property type="entry name" value="2,3-Dihydroxybiphenyl 1,2-Dioxygenase, domain 1"/>
    <property type="match status" value="1"/>
</dbReference>
<feature type="domain" description="VOC" evidence="1">
    <location>
        <begin position="4"/>
        <end position="114"/>
    </location>
</feature>
<protein>
    <submittedName>
        <fullName evidence="2">Putative enzyme related to lactoylglutathione lyase</fullName>
    </submittedName>
</protein>
<sequence length="117" mass="13004">MGSRWYTIVIDAADPARLARWWGEVLGYELLYEASDEAVIGAKDNGHPGLCFVSVTDPKSVKNRLHIDLNPDDQAAEVERLVDMGARHVDIGQQEVGWVVLADPEGNEFCVLTPREQ</sequence>
<accession>A0A841FLY7</accession>
<dbReference type="GO" id="GO:0016829">
    <property type="term" value="F:lyase activity"/>
    <property type="evidence" value="ECO:0007669"/>
    <property type="project" value="UniProtKB-KW"/>
</dbReference>
<proteinExistence type="predicted"/>
<dbReference type="PROSITE" id="PS51819">
    <property type="entry name" value="VOC"/>
    <property type="match status" value="1"/>
</dbReference>
<dbReference type="EMBL" id="JACHGT010000004">
    <property type="protein sequence ID" value="MBB6034197.1"/>
    <property type="molecule type" value="Genomic_DNA"/>
</dbReference>
<dbReference type="InterPro" id="IPR041581">
    <property type="entry name" value="Glyoxalase_6"/>
</dbReference>